<dbReference type="PROSITE" id="PS00092">
    <property type="entry name" value="N6_MTASE"/>
    <property type="match status" value="1"/>
</dbReference>
<keyword evidence="7" id="KW-1185">Reference proteome</keyword>
<dbReference type="GO" id="GO:0032259">
    <property type="term" value="P:methylation"/>
    <property type="evidence" value="ECO:0007669"/>
    <property type="project" value="UniProtKB-KW"/>
</dbReference>
<dbReference type="InterPro" id="IPR002295">
    <property type="entry name" value="N4/N6-MTase_EcoPI_Mod-like"/>
</dbReference>
<evidence type="ECO:0000256" key="1">
    <source>
        <dbReference type="ARBA" id="ARBA00006594"/>
    </source>
</evidence>
<evidence type="ECO:0000313" key="7">
    <source>
        <dbReference type="Proteomes" id="UP000196581"/>
    </source>
</evidence>
<organism evidence="6 7">
    <name type="scientific">Brevibacterium yomogidense</name>
    <dbReference type="NCBI Taxonomy" id="946573"/>
    <lineage>
        <taxon>Bacteria</taxon>
        <taxon>Bacillati</taxon>
        <taxon>Actinomycetota</taxon>
        <taxon>Actinomycetes</taxon>
        <taxon>Micrococcales</taxon>
        <taxon>Brevibacteriaceae</taxon>
        <taxon>Brevibacterium</taxon>
    </lineage>
</organism>
<evidence type="ECO:0000256" key="3">
    <source>
        <dbReference type="ARBA" id="ARBA00022679"/>
    </source>
</evidence>
<dbReference type="Pfam" id="PF01555">
    <property type="entry name" value="N6_N4_Mtase"/>
    <property type="match status" value="1"/>
</dbReference>
<dbReference type="Gene3D" id="3.40.50.150">
    <property type="entry name" value="Vaccinia Virus protein VP39"/>
    <property type="match status" value="1"/>
</dbReference>
<dbReference type="GO" id="GO:0009007">
    <property type="term" value="F:site-specific DNA-methyltransferase (adenine-specific) activity"/>
    <property type="evidence" value="ECO:0007669"/>
    <property type="project" value="UniProtKB-EC"/>
</dbReference>
<evidence type="ECO:0000313" key="6">
    <source>
        <dbReference type="EMBL" id="SLM88743.1"/>
    </source>
</evidence>
<dbReference type="InterPro" id="IPR029063">
    <property type="entry name" value="SAM-dependent_MTases_sf"/>
</dbReference>
<feature type="domain" description="DNA methylase N-4/N-6" evidence="5">
    <location>
        <begin position="30"/>
        <end position="315"/>
    </location>
</feature>
<name>A0A1X6WUB5_9MICO</name>
<dbReference type="EMBL" id="FWFF01000001">
    <property type="protein sequence ID" value="SLM88743.1"/>
    <property type="molecule type" value="Genomic_DNA"/>
</dbReference>
<dbReference type="RefSeq" id="WP_087003271.1">
    <property type="nucleotide sequence ID" value="NZ_FWFF01000001.1"/>
</dbReference>
<proteinExistence type="inferred from homology"/>
<protein>
    <submittedName>
        <fullName evidence="6">Type III restriction-modification system methylation subunit</fullName>
        <ecNumber evidence="6">2.1.1.72</ecNumber>
    </submittedName>
</protein>
<dbReference type="PRINTS" id="PR00506">
    <property type="entry name" value="D21N6MTFRASE"/>
</dbReference>
<dbReference type="SUPFAM" id="SSF53335">
    <property type="entry name" value="S-adenosyl-L-methionine-dependent methyltransferases"/>
    <property type="match status" value="1"/>
</dbReference>
<keyword evidence="2 6" id="KW-0489">Methyltransferase</keyword>
<evidence type="ECO:0000256" key="2">
    <source>
        <dbReference type="ARBA" id="ARBA00022603"/>
    </source>
</evidence>
<comment type="similarity">
    <text evidence="1">Belongs to the N(4)/N(6)-methyltransferase family.</text>
</comment>
<keyword evidence="3 6" id="KW-0808">Transferase</keyword>
<dbReference type="AlphaFoldDB" id="A0A1X6WUB5"/>
<evidence type="ECO:0000256" key="4">
    <source>
        <dbReference type="ARBA" id="ARBA00022691"/>
    </source>
</evidence>
<evidence type="ECO:0000259" key="5">
    <source>
        <dbReference type="Pfam" id="PF01555"/>
    </source>
</evidence>
<dbReference type="EC" id="2.1.1.72" evidence="6"/>
<dbReference type="GO" id="GO:0003677">
    <property type="term" value="F:DNA binding"/>
    <property type="evidence" value="ECO:0007669"/>
    <property type="project" value="InterPro"/>
</dbReference>
<dbReference type="Proteomes" id="UP000196581">
    <property type="component" value="Unassembled WGS sequence"/>
</dbReference>
<dbReference type="GO" id="GO:0008170">
    <property type="term" value="F:N-methyltransferase activity"/>
    <property type="evidence" value="ECO:0007669"/>
    <property type="project" value="InterPro"/>
</dbReference>
<reference evidence="7" key="1">
    <citation type="submission" date="2017-02" db="EMBL/GenBank/DDBJ databases">
        <authorList>
            <person name="Dridi B."/>
        </authorList>
    </citation>
    <scope>NUCLEOTIDE SEQUENCE [LARGE SCALE GENOMIC DNA]</scope>
    <source>
        <strain evidence="7">B Co 03.10</strain>
    </source>
</reference>
<gene>
    <name evidence="6" type="ORF">FM105_00880</name>
</gene>
<sequence>MTDPNPDSLVVEGDNLAVLRALLPAHRGTVKVVYIDPPYNTGNAHVYRDRFGASGPATGAASHAAWLAFMRPRLELAREFLREDGVLFLHIDDRESAYAQILGHEVFGEHNSLGTLIHQRAKGGGNARMFVRGHDYIHLWGKDAEQVAPFVTEKKPPARYETIDGRRMLVDDDFLRVSFGRYQRGQERRLMYEDIEAVRGIAKKVEVDARLASGDYLLRPWGEPDPATGERKHAVLRLTPAEQATSKLYSIIRVMNADGSADLDALGLGGVFGYPKPVELLRILVESQTWSDPDAVVLDFFAGSGTTAEAVMRANLRDGGRRRFLLVQVAEPLRTAYSSTGGRTMAAAVTRGAEDDGAAVEQAGTLKVEPAGASAGEPAGTTKVDPAGASAAFATISDFCAERVRRAAVAHEDAGGAPVAVRFLGQGDLPDV</sequence>
<dbReference type="InterPro" id="IPR002052">
    <property type="entry name" value="DNA_methylase_N6_adenine_CS"/>
</dbReference>
<keyword evidence="4" id="KW-0949">S-adenosyl-L-methionine</keyword>
<accession>A0A1X6WUB5</accession>
<dbReference type="InterPro" id="IPR002941">
    <property type="entry name" value="DNA_methylase_N4/N6"/>
</dbReference>